<keyword evidence="2" id="KW-1185">Reference proteome</keyword>
<name>A0ABP0Y2W3_9ROSI</name>
<gene>
    <name evidence="1" type="ORF">CITCOLO1_LOCUS6545</name>
</gene>
<dbReference type="Proteomes" id="UP001642487">
    <property type="component" value="Chromosome 2"/>
</dbReference>
<proteinExistence type="predicted"/>
<evidence type="ECO:0000313" key="1">
    <source>
        <dbReference type="EMBL" id="CAK9314777.1"/>
    </source>
</evidence>
<protein>
    <submittedName>
        <fullName evidence="1">Uncharacterized protein</fullName>
    </submittedName>
</protein>
<organism evidence="1 2">
    <name type="scientific">Citrullus colocynthis</name>
    <name type="common">colocynth</name>
    <dbReference type="NCBI Taxonomy" id="252529"/>
    <lineage>
        <taxon>Eukaryota</taxon>
        <taxon>Viridiplantae</taxon>
        <taxon>Streptophyta</taxon>
        <taxon>Embryophyta</taxon>
        <taxon>Tracheophyta</taxon>
        <taxon>Spermatophyta</taxon>
        <taxon>Magnoliopsida</taxon>
        <taxon>eudicotyledons</taxon>
        <taxon>Gunneridae</taxon>
        <taxon>Pentapetalae</taxon>
        <taxon>rosids</taxon>
        <taxon>fabids</taxon>
        <taxon>Cucurbitales</taxon>
        <taxon>Cucurbitaceae</taxon>
        <taxon>Benincaseae</taxon>
        <taxon>Citrullus</taxon>
    </lineage>
</organism>
<accession>A0ABP0Y2W3</accession>
<dbReference type="EMBL" id="OZ021736">
    <property type="protein sequence ID" value="CAK9314777.1"/>
    <property type="molecule type" value="Genomic_DNA"/>
</dbReference>
<evidence type="ECO:0000313" key="2">
    <source>
        <dbReference type="Proteomes" id="UP001642487"/>
    </source>
</evidence>
<reference evidence="1 2" key="1">
    <citation type="submission" date="2024-03" db="EMBL/GenBank/DDBJ databases">
        <authorList>
            <person name="Gkanogiannis A."/>
            <person name="Becerra Lopez-Lavalle L."/>
        </authorList>
    </citation>
    <scope>NUCLEOTIDE SEQUENCE [LARGE SCALE GENOMIC DNA]</scope>
</reference>
<sequence length="83" mass="9443">MIDKLIIQTCKVVVEQLLLFVTHNYAREYSQIAMIFEPITGNSIGAPEGSHRNEYSLLHPNIATEKKSTTKHTQQSIEELNVM</sequence>